<name>A0AAV5VEJ8_9BILA</name>
<proteinExistence type="predicted"/>
<sequence>SDCASWAKTPPTAVIRFEIENMGVLAYRASKAQEVCGLPLKVVTGYMLDNESEPAYVDAHLKCVWDDTSSALYELRLGVQFVLLTQEGKKIAVKETEGAFNKDCVSIGCNIIKWSDLFDDD</sequence>
<dbReference type="Proteomes" id="UP001432322">
    <property type="component" value="Unassembled WGS sequence"/>
</dbReference>
<reference evidence="1" key="1">
    <citation type="submission" date="2023-10" db="EMBL/GenBank/DDBJ databases">
        <title>Genome assembly of Pristionchus species.</title>
        <authorList>
            <person name="Yoshida K."/>
            <person name="Sommer R.J."/>
        </authorList>
    </citation>
    <scope>NUCLEOTIDE SEQUENCE</scope>
    <source>
        <strain evidence="1">RS5133</strain>
    </source>
</reference>
<keyword evidence="2" id="KW-1185">Reference proteome</keyword>
<evidence type="ECO:0000313" key="1">
    <source>
        <dbReference type="EMBL" id="GMT16314.1"/>
    </source>
</evidence>
<comment type="caution">
    <text evidence="1">The sequence shown here is derived from an EMBL/GenBank/DDBJ whole genome shotgun (WGS) entry which is preliminary data.</text>
</comment>
<organism evidence="1 2">
    <name type="scientific">Pristionchus fissidentatus</name>
    <dbReference type="NCBI Taxonomy" id="1538716"/>
    <lineage>
        <taxon>Eukaryota</taxon>
        <taxon>Metazoa</taxon>
        <taxon>Ecdysozoa</taxon>
        <taxon>Nematoda</taxon>
        <taxon>Chromadorea</taxon>
        <taxon>Rhabditida</taxon>
        <taxon>Rhabditina</taxon>
        <taxon>Diplogasteromorpha</taxon>
        <taxon>Diplogasteroidea</taxon>
        <taxon>Neodiplogasteridae</taxon>
        <taxon>Pristionchus</taxon>
    </lineage>
</organism>
<dbReference type="EMBL" id="BTSY01000002">
    <property type="protein sequence ID" value="GMT16314.1"/>
    <property type="molecule type" value="Genomic_DNA"/>
</dbReference>
<dbReference type="AlphaFoldDB" id="A0AAV5VEJ8"/>
<feature type="non-terminal residue" evidence="1">
    <location>
        <position position="121"/>
    </location>
</feature>
<accession>A0AAV5VEJ8</accession>
<feature type="non-terminal residue" evidence="1">
    <location>
        <position position="1"/>
    </location>
</feature>
<protein>
    <submittedName>
        <fullName evidence="1">Uncharacterized protein</fullName>
    </submittedName>
</protein>
<evidence type="ECO:0000313" key="2">
    <source>
        <dbReference type="Proteomes" id="UP001432322"/>
    </source>
</evidence>
<gene>
    <name evidence="1" type="ORF">PFISCL1PPCAC_7611</name>
</gene>